<dbReference type="PANTHER" id="PTHR47953">
    <property type="entry name" value="OS08G0105600 PROTEIN"/>
    <property type="match status" value="1"/>
</dbReference>
<dbReference type="GO" id="GO:0020037">
    <property type="term" value="F:heme binding"/>
    <property type="evidence" value="ECO:0007669"/>
    <property type="project" value="InterPro"/>
</dbReference>
<proteinExistence type="inferred from homology"/>
<evidence type="ECO:0000256" key="5">
    <source>
        <dbReference type="ARBA" id="ARBA00023004"/>
    </source>
</evidence>
<dbReference type="InterPro" id="IPR036396">
    <property type="entry name" value="Cyt_P450_sf"/>
</dbReference>
<evidence type="ECO:0000256" key="6">
    <source>
        <dbReference type="ARBA" id="ARBA00023033"/>
    </source>
</evidence>
<dbReference type="PANTHER" id="PTHR47953:SF16">
    <property type="entry name" value="CYTOCHROME P450 71D8"/>
    <property type="match status" value="1"/>
</dbReference>
<name>A0A2G2XNR8_CAPBA</name>
<feature type="compositionally biased region" description="Basic residues" evidence="7">
    <location>
        <begin position="310"/>
        <end position="320"/>
    </location>
</feature>
<reference evidence="8 9" key="1">
    <citation type="journal article" date="2017" name="Genome Biol.">
        <title>New reference genome sequences of hot pepper reveal the massive evolution of plant disease-resistance genes by retroduplication.</title>
        <authorList>
            <person name="Kim S."/>
            <person name="Park J."/>
            <person name="Yeom S.I."/>
            <person name="Kim Y.M."/>
            <person name="Seo E."/>
            <person name="Kim K.T."/>
            <person name="Kim M.S."/>
            <person name="Lee J.M."/>
            <person name="Cheong K."/>
            <person name="Shin H.S."/>
            <person name="Kim S.B."/>
            <person name="Han K."/>
            <person name="Lee J."/>
            <person name="Park M."/>
            <person name="Lee H.A."/>
            <person name="Lee H.Y."/>
            <person name="Lee Y."/>
            <person name="Oh S."/>
            <person name="Lee J.H."/>
            <person name="Choi E."/>
            <person name="Choi E."/>
            <person name="Lee S.E."/>
            <person name="Jeon J."/>
            <person name="Kim H."/>
            <person name="Choi G."/>
            <person name="Song H."/>
            <person name="Lee J."/>
            <person name="Lee S.C."/>
            <person name="Kwon J.K."/>
            <person name="Lee H.Y."/>
            <person name="Koo N."/>
            <person name="Hong Y."/>
            <person name="Kim R.W."/>
            <person name="Kang W.H."/>
            <person name="Huh J.H."/>
            <person name="Kang B.C."/>
            <person name="Yang T.J."/>
            <person name="Lee Y.H."/>
            <person name="Bennetzen J.L."/>
            <person name="Choi D."/>
        </authorList>
    </citation>
    <scope>NUCLEOTIDE SEQUENCE [LARGE SCALE GENOMIC DNA]</scope>
    <source>
        <strain evidence="9">cv. PBC81</strain>
    </source>
</reference>
<accession>A0A2G2XNR8</accession>
<dbReference type="SUPFAM" id="SSF48264">
    <property type="entry name" value="Cytochrome P450"/>
    <property type="match status" value="1"/>
</dbReference>
<evidence type="ECO:0000256" key="3">
    <source>
        <dbReference type="ARBA" id="ARBA00022723"/>
    </source>
</evidence>
<dbReference type="Proteomes" id="UP000224567">
    <property type="component" value="Unassembled WGS sequence"/>
</dbReference>
<feature type="region of interest" description="Disordered" evidence="7">
    <location>
        <begin position="255"/>
        <end position="283"/>
    </location>
</feature>
<dbReference type="OrthoDB" id="1305343at2759"/>
<feature type="compositionally biased region" description="Low complexity" evidence="7">
    <location>
        <begin position="255"/>
        <end position="268"/>
    </location>
</feature>
<dbReference type="InterPro" id="IPR002401">
    <property type="entry name" value="Cyt_P450_E_grp-I"/>
</dbReference>
<dbReference type="Pfam" id="PF00067">
    <property type="entry name" value="p450"/>
    <property type="match status" value="1"/>
</dbReference>
<evidence type="ECO:0000256" key="2">
    <source>
        <dbReference type="ARBA" id="ARBA00022617"/>
    </source>
</evidence>
<dbReference type="GO" id="GO:0005506">
    <property type="term" value="F:iron ion binding"/>
    <property type="evidence" value="ECO:0007669"/>
    <property type="project" value="InterPro"/>
</dbReference>
<feature type="region of interest" description="Disordered" evidence="7">
    <location>
        <begin position="304"/>
        <end position="364"/>
    </location>
</feature>
<evidence type="ECO:0000313" key="9">
    <source>
        <dbReference type="Proteomes" id="UP000224567"/>
    </source>
</evidence>
<comment type="similarity">
    <text evidence="1">Belongs to the cytochrome P450 family.</text>
</comment>
<protein>
    <submittedName>
        <fullName evidence="8">Cytochrome 71D6</fullName>
    </submittedName>
</protein>
<dbReference type="AlphaFoldDB" id="A0A2G2XNR8"/>
<evidence type="ECO:0000256" key="7">
    <source>
        <dbReference type="SAM" id="MobiDB-lite"/>
    </source>
</evidence>
<keyword evidence="9" id="KW-1185">Reference proteome</keyword>
<keyword evidence="6" id="KW-0503">Monooxygenase</keyword>
<keyword evidence="4" id="KW-0560">Oxidoreductase</keyword>
<dbReference type="GO" id="GO:0016705">
    <property type="term" value="F:oxidoreductase activity, acting on paired donors, with incorporation or reduction of molecular oxygen"/>
    <property type="evidence" value="ECO:0007669"/>
    <property type="project" value="InterPro"/>
</dbReference>
<evidence type="ECO:0000256" key="1">
    <source>
        <dbReference type="ARBA" id="ARBA00010617"/>
    </source>
</evidence>
<keyword evidence="2" id="KW-0349">Heme</keyword>
<comment type="caution">
    <text evidence="8">The sequence shown here is derived from an EMBL/GenBank/DDBJ whole genome shotgun (WGS) entry which is preliminary data.</text>
</comment>
<keyword evidence="5" id="KW-0408">Iron</keyword>
<dbReference type="InterPro" id="IPR001128">
    <property type="entry name" value="Cyt_P450"/>
</dbReference>
<feature type="compositionally biased region" description="Polar residues" evidence="7">
    <location>
        <begin position="345"/>
        <end position="355"/>
    </location>
</feature>
<dbReference type="GO" id="GO:0004497">
    <property type="term" value="F:monooxygenase activity"/>
    <property type="evidence" value="ECO:0007669"/>
    <property type="project" value="UniProtKB-KW"/>
</dbReference>
<evidence type="ECO:0000313" key="8">
    <source>
        <dbReference type="EMBL" id="PHT59001.1"/>
    </source>
</evidence>
<keyword evidence="3" id="KW-0479">Metal-binding</keyword>
<dbReference type="Gene3D" id="1.10.630.10">
    <property type="entry name" value="Cytochrome P450"/>
    <property type="match status" value="1"/>
</dbReference>
<dbReference type="EMBL" id="MLFT02000001">
    <property type="protein sequence ID" value="PHT59001.1"/>
    <property type="molecule type" value="Genomic_DNA"/>
</dbReference>
<gene>
    <name evidence="8" type="ORF">CQW23_01364</name>
</gene>
<evidence type="ECO:0000256" key="4">
    <source>
        <dbReference type="ARBA" id="ARBA00023002"/>
    </source>
</evidence>
<dbReference type="PRINTS" id="PR00463">
    <property type="entry name" value="EP450I"/>
</dbReference>
<reference evidence="9" key="2">
    <citation type="journal article" date="2017" name="J. Anim. Genet.">
        <title>Multiple reference genome sequences of hot pepper reveal the massive evolution of plant disease resistance genes by retroduplication.</title>
        <authorList>
            <person name="Kim S."/>
            <person name="Park J."/>
            <person name="Yeom S.-I."/>
            <person name="Kim Y.-M."/>
            <person name="Seo E."/>
            <person name="Kim K.-T."/>
            <person name="Kim M.-S."/>
            <person name="Lee J.M."/>
            <person name="Cheong K."/>
            <person name="Shin H.-S."/>
            <person name="Kim S.-B."/>
            <person name="Han K."/>
            <person name="Lee J."/>
            <person name="Park M."/>
            <person name="Lee H.-A."/>
            <person name="Lee H.-Y."/>
            <person name="Lee Y."/>
            <person name="Oh S."/>
            <person name="Lee J.H."/>
            <person name="Choi E."/>
            <person name="Choi E."/>
            <person name="Lee S.E."/>
            <person name="Jeon J."/>
            <person name="Kim H."/>
            <person name="Choi G."/>
            <person name="Song H."/>
            <person name="Lee J."/>
            <person name="Lee S.-C."/>
            <person name="Kwon J.-K."/>
            <person name="Lee H.-Y."/>
            <person name="Koo N."/>
            <person name="Hong Y."/>
            <person name="Kim R.W."/>
            <person name="Kang W.-H."/>
            <person name="Huh J.H."/>
            <person name="Kang B.-C."/>
            <person name="Yang T.-J."/>
            <person name="Lee Y.-H."/>
            <person name="Bennetzen J.L."/>
            <person name="Choi D."/>
        </authorList>
    </citation>
    <scope>NUCLEOTIDE SEQUENCE [LARGE SCALE GENOMIC DNA]</scope>
    <source>
        <strain evidence="9">cv. PBC81</strain>
    </source>
</reference>
<organism evidence="8 9">
    <name type="scientific">Capsicum baccatum</name>
    <name type="common">Peruvian pepper</name>
    <dbReference type="NCBI Taxonomy" id="33114"/>
    <lineage>
        <taxon>Eukaryota</taxon>
        <taxon>Viridiplantae</taxon>
        <taxon>Streptophyta</taxon>
        <taxon>Embryophyta</taxon>
        <taxon>Tracheophyta</taxon>
        <taxon>Spermatophyta</taxon>
        <taxon>Magnoliopsida</taxon>
        <taxon>eudicotyledons</taxon>
        <taxon>Gunneridae</taxon>
        <taxon>Pentapetalae</taxon>
        <taxon>asterids</taxon>
        <taxon>lamiids</taxon>
        <taxon>Solanales</taxon>
        <taxon>Solanaceae</taxon>
        <taxon>Solanoideae</taxon>
        <taxon>Capsiceae</taxon>
        <taxon>Capsicum</taxon>
    </lineage>
</organism>
<dbReference type="InterPro" id="IPR052306">
    <property type="entry name" value="CYP450_71D"/>
</dbReference>
<sequence length="364" mass="39780">MNVHHELDAILENIINEHKNNGELGGEGLFAALLRLKKKGGLQFPVTNDNIKDIVYDVFAAGTETSSTIINWATVEMMKNPSVLANAQAEVNKISFELITLRFYHGGELNNGKCVLYVRMPKCSNLKEIRSDKDTIDISKRLGNGQVLEVFVCHIVGEPELAPLLKFVSDGEGHVEGESGLYFNKDIGTINRASKNRENALPFDQPTAHTSSPPTVQPTAHTFPFFVQPNSYISYLPTDQPNAYASFPIVVTPSSSTAAPSSSTVAPTNSHVAPSESIVDSDVESIDGGVEIGSDVDEYIDEDLSSLREGKKKRKKKKKGRETSGDRNSLKGKLAGDEPCYLSDEASNFETNSNDVTDEEDEIE</sequence>